<reference evidence="2" key="1">
    <citation type="submission" date="2018-08" db="EMBL/GenBank/DDBJ databases">
        <title>Draft genome sequence of azole-resistant Aspergillus thermomutatus (Neosartorya pseudofischeri) strain HMR AF 39, isolated from a human nasal aspirate.</title>
        <authorList>
            <person name="Parent-Michaud M."/>
            <person name="Dufresne P.J."/>
            <person name="Fournier E."/>
            <person name="Martineau C."/>
            <person name="Moreira S."/>
            <person name="Perkins V."/>
            <person name="De Repentigny L."/>
            <person name="Dufresne S.F."/>
        </authorList>
    </citation>
    <scope>NUCLEOTIDE SEQUENCE [LARGE SCALE GENOMIC DNA]</scope>
    <source>
        <strain evidence="2">HMR AF 39</strain>
    </source>
</reference>
<name>A0A397G675_ASPTH</name>
<evidence type="ECO:0000313" key="2">
    <source>
        <dbReference type="EMBL" id="RHZ44866.1"/>
    </source>
</evidence>
<dbReference type="RefSeq" id="XP_026610505.1">
    <property type="nucleotide sequence ID" value="XM_026757240.1"/>
</dbReference>
<dbReference type="CDD" id="cd09917">
    <property type="entry name" value="F-box_SF"/>
    <property type="match status" value="1"/>
</dbReference>
<feature type="signal peptide" evidence="1">
    <location>
        <begin position="1"/>
        <end position="18"/>
    </location>
</feature>
<dbReference type="SUPFAM" id="SSF81383">
    <property type="entry name" value="F-box domain"/>
    <property type="match status" value="1"/>
</dbReference>
<dbReference type="EMBL" id="NKHU02000311">
    <property type="protein sequence ID" value="RHZ44866.1"/>
    <property type="molecule type" value="Genomic_DNA"/>
</dbReference>
<sequence>MPLSNAAMIAFSIPEILGMILLKLDMRTLLCSQRTCRSWFTTIKYSTAMQKALFFTPIEKIPNQEPLQNSMLAVAFSALFDATDPNDPEDKYDYGQSAFSTFDMIKKPQKLAAYLRPEASWRRMLVQQPPVPKFAVFEEGFGMGHGYRFFEIPVSHLRRNRTQGSDQLTARIQGEPEGFSDGLRMGDFFEELLFGNNDWYARCNVKRVIWWCQALPRVRDPCCEMKELSTRILNCEIVVWLRFYSNGCTESDDEGPTQDEEAMDRIKAAYREMGIQPKLHGMTGELEDLHLWD</sequence>
<gene>
    <name evidence="2" type="ORF">CDV56_103621</name>
</gene>
<dbReference type="AlphaFoldDB" id="A0A397G675"/>
<organism evidence="2 3">
    <name type="scientific">Aspergillus thermomutatus</name>
    <name type="common">Neosartorya pseudofischeri</name>
    <dbReference type="NCBI Taxonomy" id="41047"/>
    <lineage>
        <taxon>Eukaryota</taxon>
        <taxon>Fungi</taxon>
        <taxon>Dikarya</taxon>
        <taxon>Ascomycota</taxon>
        <taxon>Pezizomycotina</taxon>
        <taxon>Eurotiomycetes</taxon>
        <taxon>Eurotiomycetidae</taxon>
        <taxon>Eurotiales</taxon>
        <taxon>Aspergillaceae</taxon>
        <taxon>Aspergillus</taxon>
        <taxon>Aspergillus subgen. Fumigati</taxon>
    </lineage>
</organism>
<evidence type="ECO:0008006" key="4">
    <source>
        <dbReference type="Google" id="ProtNLM"/>
    </source>
</evidence>
<protein>
    <recommendedName>
        <fullName evidence="4">F-box domain-containing protein</fullName>
    </recommendedName>
</protein>
<dbReference type="InterPro" id="IPR036047">
    <property type="entry name" value="F-box-like_dom_sf"/>
</dbReference>
<proteinExistence type="predicted"/>
<accession>A0A397G675</accession>
<comment type="caution">
    <text evidence="2">The sequence shown here is derived from an EMBL/GenBank/DDBJ whole genome shotgun (WGS) entry which is preliminary data.</text>
</comment>
<keyword evidence="3" id="KW-1185">Reference proteome</keyword>
<dbReference type="STRING" id="41047.A0A397G675"/>
<dbReference type="VEuPathDB" id="FungiDB:CDV56_103621"/>
<feature type="chain" id="PRO_5017407379" description="F-box domain-containing protein" evidence="1">
    <location>
        <begin position="19"/>
        <end position="293"/>
    </location>
</feature>
<keyword evidence="1" id="KW-0732">Signal</keyword>
<dbReference type="OrthoDB" id="3800738at2759"/>
<dbReference type="GeneID" id="38125595"/>
<dbReference type="Proteomes" id="UP000215305">
    <property type="component" value="Unassembled WGS sequence"/>
</dbReference>
<evidence type="ECO:0000313" key="3">
    <source>
        <dbReference type="Proteomes" id="UP000215305"/>
    </source>
</evidence>
<evidence type="ECO:0000256" key="1">
    <source>
        <dbReference type="SAM" id="SignalP"/>
    </source>
</evidence>